<dbReference type="SUPFAM" id="SSF53150">
    <property type="entry name" value="DNA repair protein MutS, domain II"/>
    <property type="match status" value="1"/>
</dbReference>
<organism evidence="13 14">
    <name type="scientific">Marinobacter litoralis</name>
    <dbReference type="NCBI Taxonomy" id="187981"/>
    <lineage>
        <taxon>Bacteria</taxon>
        <taxon>Pseudomonadati</taxon>
        <taxon>Pseudomonadota</taxon>
        <taxon>Gammaproteobacteria</taxon>
        <taxon>Pseudomonadales</taxon>
        <taxon>Marinobacteraceae</taxon>
        <taxon>Marinobacter</taxon>
    </lineage>
</organism>
<evidence type="ECO:0000256" key="8">
    <source>
        <dbReference type="ARBA" id="ARBA00024647"/>
    </source>
</evidence>
<dbReference type="GO" id="GO:0003684">
    <property type="term" value="F:damaged DNA binding"/>
    <property type="evidence" value="ECO:0007669"/>
    <property type="project" value="UniProtKB-UniRule"/>
</dbReference>
<dbReference type="InterPro" id="IPR007695">
    <property type="entry name" value="DNA_mismatch_repair_MutS-lik_N"/>
</dbReference>
<dbReference type="InterPro" id="IPR045076">
    <property type="entry name" value="MutS"/>
</dbReference>
<proteinExistence type="inferred from homology"/>
<comment type="function">
    <text evidence="8 9">This protein is involved in the repair of mismatches in DNA. It is possible that it carries out the mismatch recognition step. This protein has a weak ATPase activity.</text>
</comment>
<dbReference type="InterPro" id="IPR027417">
    <property type="entry name" value="P-loop_NTPase"/>
</dbReference>
<dbReference type="Pfam" id="PF00488">
    <property type="entry name" value="MutS_V"/>
    <property type="match status" value="1"/>
</dbReference>
<dbReference type="NCBIfam" id="NF003810">
    <property type="entry name" value="PRK05399.1"/>
    <property type="match status" value="1"/>
</dbReference>
<keyword evidence="14" id="KW-1185">Reference proteome</keyword>
<dbReference type="GO" id="GO:0005829">
    <property type="term" value="C:cytosol"/>
    <property type="evidence" value="ECO:0007669"/>
    <property type="project" value="TreeGrafter"/>
</dbReference>
<dbReference type="FunFam" id="3.40.1170.10:FF:000001">
    <property type="entry name" value="DNA mismatch repair protein MutS"/>
    <property type="match status" value="1"/>
</dbReference>
<dbReference type="FunFam" id="1.10.1420.10:FF:000002">
    <property type="entry name" value="DNA mismatch repair protein MutS"/>
    <property type="match status" value="1"/>
</dbReference>
<sequence>MTASAKNPAKQESPKHTPMMQQYLKIKGEHPNEMVFYRMGDFYELFYDDAKKAAELLDITLTARGQSGGNPIPMAGVPFHAAEGYIARMVRAGQSIAIAEQIGDPATSKGPVERKVVRIVTPGTLSDEAFLEDRRDNLLAAIYSHKEQFGFASLDISSGRFAVSELDSLEALQGELQRLRPAEILISEDFPYSEILEGYTGVRRQGPWLFEMDTAHRIITQQLQVKDLTGFGCEDLHLAVCAAGCLLQYARETQRTALPHIRKLTRERREEAVILDAASRRNLEIDTNLMGGHQYTLAWVMDRTATPMGARELRRWLNRPLRDIHVVRQRQQAVTALIDGFHYEPTHDLLKRVGDIERILARVALRSARPRDLARLRDAFQALPDLQETLKAVQSEHVAHLANTVSEYPELAYLLEHAIIENPPVVIRDGGVIREGFDAELDELRNISENAGQYLLDVETRERERTGISTLKVGYNRVHGYYIEISRAQSDQAPVDYIRRQTLKNAERFITPELKEFEDKALSAKSRALAREKGLYDEVLEAVAEQLAPLQDAAQALAELDVLSNFAERATSLRFTAPEFTEEPGFTVEEGRHPVVEQLLDEPFVPNNLLIDDKRRMLVITGPNMGGKSTYMRQAALIALLAYTGSFVPADRAVLGPVDRIFTRMGSSDDIAGGRSTFMVEMTETANILHNATEHSLVLMDEVGRGTSTFDGLSLAWATAEHLAKEIRCYTLFATHYFELTQLAEDLEHAVNVHLTATEHDDSIVFLHNVHDGPASQSYGLQVAKLAGVPQDVIQHAKAQLAHLEGSAGPAAELPKTESAPAQASAPPPSTAEHSAFQSDMFASMGPSDVERALEKLDIDGLSPRDALNQLYELQALLRN</sequence>
<evidence type="ECO:0000256" key="3">
    <source>
        <dbReference type="ARBA" id="ARBA00022741"/>
    </source>
</evidence>
<dbReference type="InterPro" id="IPR007860">
    <property type="entry name" value="DNA_mmatch_repair_MutS_con_dom"/>
</dbReference>
<dbReference type="AlphaFoldDB" id="A0A3M2RKI3"/>
<evidence type="ECO:0000256" key="5">
    <source>
        <dbReference type="ARBA" id="ARBA00022840"/>
    </source>
</evidence>
<dbReference type="Gene3D" id="1.10.1420.10">
    <property type="match status" value="2"/>
</dbReference>
<name>A0A3M2RKI3_9GAMM</name>
<dbReference type="Pfam" id="PF05192">
    <property type="entry name" value="MutS_III"/>
    <property type="match status" value="1"/>
</dbReference>
<dbReference type="InterPro" id="IPR000432">
    <property type="entry name" value="DNA_mismatch_repair_MutS_C"/>
</dbReference>
<dbReference type="InterPro" id="IPR005748">
    <property type="entry name" value="DNA_mismatch_repair_MutS"/>
</dbReference>
<evidence type="ECO:0000256" key="1">
    <source>
        <dbReference type="ARBA" id="ARBA00006271"/>
    </source>
</evidence>
<dbReference type="HAMAP" id="MF_00096">
    <property type="entry name" value="MutS"/>
    <property type="match status" value="1"/>
</dbReference>
<evidence type="ECO:0000259" key="12">
    <source>
        <dbReference type="PROSITE" id="PS00486"/>
    </source>
</evidence>
<dbReference type="SMART" id="SM00533">
    <property type="entry name" value="MUTSd"/>
    <property type="match status" value="1"/>
</dbReference>
<dbReference type="Pfam" id="PF05190">
    <property type="entry name" value="MutS_IV"/>
    <property type="match status" value="1"/>
</dbReference>
<dbReference type="GO" id="GO:0005524">
    <property type="term" value="F:ATP binding"/>
    <property type="evidence" value="ECO:0007669"/>
    <property type="project" value="UniProtKB-UniRule"/>
</dbReference>
<dbReference type="Proteomes" id="UP000265903">
    <property type="component" value="Unassembled WGS sequence"/>
</dbReference>
<feature type="domain" description="DNA mismatch repair proteins mutS family" evidence="12">
    <location>
        <begin position="696"/>
        <end position="712"/>
    </location>
</feature>
<keyword evidence="7 9" id="KW-0234">DNA repair</keyword>
<comment type="caution">
    <text evidence="13">The sequence shown here is derived from an EMBL/GenBank/DDBJ whole genome shotgun (WGS) entry which is preliminary data.</text>
</comment>
<evidence type="ECO:0000256" key="11">
    <source>
        <dbReference type="SAM" id="MobiDB-lite"/>
    </source>
</evidence>
<dbReference type="SUPFAM" id="SSF52540">
    <property type="entry name" value="P-loop containing nucleoside triphosphate hydrolases"/>
    <property type="match status" value="1"/>
</dbReference>
<dbReference type="Pfam" id="PF05188">
    <property type="entry name" value="MutS_II"/>
    <property type="match status" value="1"/>
</dbReference>
<dbReference type="InterPro" id="IPR036678">
    <property type="entry name" value="MutS_con_dom_sf"/>
</dbReference>
<feature type="region of interest" description="Disordered" evidence="11">
    <location>
        <begin position="807"/>
        <end position="844"/>
    </location>
</feature>
<comment type="similarity">
    <text evidence="1 9 10">Belongs to the DNA mismatch repair MutS family.</text>
</comment>
<dbReference type="InterPro" id="IPR016151">
    <property type="entry name" value="DNA_mismatch_repair_MutS_N"/>
</dbReference>
<dbReference type="InterPro" id="IPR036187">
    <property type="entry name" value="DNA_mismatch_repair_MutS_sf"/>
</dbReference>
<keyword evidence="3 9" id="KW-0547">Nucleotide-binding</keyword>
<dbReference type="PIRSF" id="PIRSF037677">
    <property type="entry name" value="DNA_mis_repair_Msh6"/>
    <property type="match status" value="1"/>
</dbReference>
<dbReference type="Gene3D" id="6.10.140.430">
    <property type="match status" value="1"/>
</dbReference>
<dbReference type="Pfam" id="PF01624">
    <property type="entry name" value="MutS_I"/>
    <property type="match status" value="1"/>
</dbReference>
<evidence type="ECO:0000256" key="7">
    <source>
        <dbReference type="ARBA" id="ARBA00023204"/>
    </source>
</evidence>
<dbReference type="InterPro" id="IPR007696">
    <property type="entry name" value="DNA_mismatch_repair_MutS_core"/>
</dbReference>
<dbReference type="InterPro" id="IPR017261">
    <property type="entry name" value="DNA_mismatch_repair_MutS/MSH"/>
</dbReference>
<dbReference type="Gene3D" id="3.40.1170.10">
    <property type="entry name" value="DNA repair protein MutS, domain I"/>
    <property type="match status" value="1"/>
</dbReference>
<evidence type="ECO:0000256" key="4">
    <source>
        <dbReference type="ARBA" id="ARBA00022763"/>
    </source>
</evidence>
<keyword evidence="5 9" id="KW-0067">ATP-binding</keyword>
<feature type="binding site" evidence="9">
    <location>
        <begin position="622"/>
        <end position="629"/>
    </location>
    <ligand>
        <name>ATP</name>
        <dbReference type="ChEBI" id="CHEBI:30616"/>
    </ligand>
</feature>
<dbReference type="FunFam" id="3.40.50.300:FF:000283">
    <property type="entry name" value="DNA mismatch repair protein MutS"/>
    <property type="match status" value="1"/>
</dbReference>
<dbReference type="PANTHER" id="PTHR11361:SF34">
    <property type="entry name" value="DNA MISMATCH REPAIR PROTEIN MSH1, MITOCHONDRIAL"/>
    <property type="match status" value="1"/>
</dbReference>
<dbReference type="RefSeq" id="WP_114333186.1">
    <property type="nucleotide sequence ID" value="NZ_QMDL01000001.1"/>
</dbReference>
<evidence type="ECO:0000256" key="9">
    <source>
        <dbReference type="HAMAP-Rule" id="MF_00096"/>
    </source>
</evidence>
<dbReference type="InterPro" id="IPR007861">
    <property type="entry name" value="DNA_mismatch_repair_MutS_clamp"/>
</dbReference>
<dbReference type="NCBIfam" id="TIGR01070">
    <property type="entry name" value="mutS1"/>
    <property type="match status" value="1"/>
</dbReference>
<dbReference type="Gene3D" id="3.30.420.110">
    <property type="entry name" value="MutS, connector domain"/>
    <property type="match status" value="1"/>
</dbReference>
<evidence type="ECO:0000256" key="2">
    <source>
        <dbReference type="ARBA" id="ARBA00021982"/>
    </source>
</evidence>
<accession>A0A3M2RKI3</accession>
<dbReference type="GO" id="GO:0006298">
    <property type="term" value="P:mismatch repair"/>
    <property type="evidence" value="ECO:0007669"/>
    <property type="project" value="UniProtKB-UniRule"/>
</dbReference>
<keyword evidence="4 9" id="KW-0227">DNA damage</keyword>
<dbReference type="SUPFAM" id="SSF48334">
    <property type="entry name" value="DNA repair protein MutS, domain III"/>
    <property type="match status" value="1"/>
</dbReference>
<protein>
    <recommendedName>
        <fullName evidence="2 9">DNA mismatch repair protein MutS</fullName>
    </recommendedName>
</protein>
<dbReference type="PANTHER" id="PTHR11361">
    <property type="entry name" value="DNA MISMATCH REPAIR PROTEIN MUTS FAMILY MEMBER"/>
    <property type="match status" value="1"/>
</dbReference>
<evidence type="ECO:0000313" key="14">
    <source>
        <dbReference type="Proteomes" id="UP000265903"/>
    </source>
</evidence>
<dbReference type="SUPFAM" id="SSF55271">
    <property type="entry name" value="DNA repair protein MutS, domain I"/>
    <property type="match status" value="1"/>
</dbReference>
<dbReference type="GO" id="GO:0140664">
    <property type="term" value="F:ATP-dependent DNA damage sensor activity"/>
    <property type="evidence" value="ECO:0007669"/>
    <property type="project" value="InterPro"/>
</dbReference>
<evidence type="ECO:0000256" key="6">
    <source>
        <dbReference type="ARBA" id="ARBA00023125"/>
    </source>
</evidence>
<dbReference type="CDD" id="cd03284">
    <property type="entry name" value="ABC_MutS1"/>
    <property type="match status" value="1"/>
</dbReference>
<reference evidence="13 14" key="1">
    <citation type="submission" date="2018-08" db="EMBL/GenBank/DDBJ databases">
        <title>Whole Genome Sequence of the Moderate Halophilic Marine Bacterium Marinobacter litoralis Sw-45.</title>
        <authorList>
            <person name="Musa H."/>
        </authorList>
    </citation>
    <scope>NUCLEOTIDE SEQUENCE [LARGE SCALE GENOMIC DNA]</scope>
    <source>
        <strain evidence="13 14">Sw-45</strain>
    </source>
</reference>
<gene>
    <name evidence="9 13" type="primary">mutS</name>
    <name evidence="13" type="ORF">DOQ08_00354</name>
</gene>
<dbReference type="OrthoDB" id="9802448at2"/>
<dbReference type="GO" id="GO:0030983">
    <property type="term" value="F:mismatched DNA binding"/>
    <property type="evidence" value="ECO:0007669"/>
    <property type="project" value="InterPro"/>
</dbReference>
<dbReference type="EMBL" id="QMDL01000001">
    <property type="protein sequence ID" value="RMJ05684.1"/>
    <property type="molecule type" value="Genomic_DNA"/>
</dbReference>
<evidence type="ECO:0000256" key="10">
    <source>
        <dbReference type="RuleBase" id="RU003756"/>
    </source>
</evidence>
<dbReference type="Gene3D" id="3.40.50.300">
    <property type="entry name" value="P-loop containing nucleotide triphosphate hydrolases"/>
    <property type="match status" value="1"/>
</dbReference>
<keyword evidence="6 9" id="KW-0238">DNA-binding</keyword>
<evidence type="ECO:0000313" key="13">
    <source>
        <dbReference type="EMBL" id="RMJ05684.1"/>
    </source>
</evidence>
<dbReference type="SMART" id="SM00534">
    <property type="entry name" value="MUTSac"/>
    <property type="match status" value="1"/>
</dbReference>
<dbReference type="PROSITE" id="PS00486">
    <property type="entry name" value="DNA_MISMATCH_REPAIR_2"/>
    <property type="match status" value="1"/>
</dbReference>